<feature type="compositionally biased region" description="Low complexity" evidence="1">
    <location>
        <begin position="264"/>
        <end position="273"/>
    </location>
</feature>
<evidence type="ECO:0000313" key="2">
    <source>
        <dbReference type="EMBL" id="CAG5103894.1"/>
    </source>
</evidence>
<name>A0ABN7SLJ9_OIKDI</name>
<feature type="compositionally biased region" description="Basic and acidic residues" evidence="1">
    <location>
        <begin position="329"/>
        <end position="338"/>
    </location>
</feature>
<accession>A0ABN7SLJ9</accession>
<protein>
    <submittedName>
        <fullName evidence="2">Oidioi.mRNA.OKI2018_I69.chr1.g989.t1.cds</fullName>
    </submittedName>
</protein>
<proteinExistence type="predicted"/>
<keyword evidence="3" id="KW-1185">Reference proteome</keyword>
<dbReference type="Proteomes" id="UP001158576">
    <property type="component" value="Chromosome 1"/>
</dbReference>
<organism evidence="2 3">
    <name type="scientific">Oikopleura dioica</name>
    <name type="common">Tunicate</name>
    <dbReference type="NCBI Taxonomy" id="34765"/>
    <lineage>
        <taxon>Eukaryota</taxon>
        <taxon>Metazoa</taxon>
        <taxon>Chordata</taxon>
        <taxon>Tunicata</taxon>
        <taxon>Appendicularia</taxon>
        <taxon>Copelata</taxon>
        <taxon>Oikopleuridae</taxon>
        <taxon>Oikopleura</taxon>
    </lineage>
</organism>
<sequence length="708" mass="82215">MFKTCNGEASRPWPMEISTKISLRSANASWEEIAAEKHDISIAGPFTTHIRDILMDAVKAASHFLSKEEAPAAEAENFFPNVWTPALQKLEERIARVLRLMDKDMKLTLKKHMEAMEKASKILSKLVRDEYGDLEEEHKHLSVPSLFYSCLNVTKAHIDIPWIVCLAYLEEGENFDEAAEPVYWERIADLKAKTGFRFKKDRVPSKDERRDMRSEVKAKMIREKGWEETKAASYALKFFLELPEDASTQTLDPPAAELKHQEVQTEQESQQLEEPPEAPEPEPQQPESEASAAVDVVAATDSAENDSDDEDSFNAQSDPGQFNPPVKIDPSKLRRASGDDEEKEEILEEEFFSAAEEPQLEGFSEPAAADPPKQPTTTSFRAKMMERRRRHQLSRRSGLTEELLQQAEASSQTEEREKQRKQQERERQMEMERQEEEERQKQQELERQRKLEERKKEEEARKRQEQQQKEQEELARQQRKKEAKAAAQRQVEENTRIRQQYFQQKEKEEREKQLKEAQKEEKPLLKPRISIYDVADTGRPGNHYFLTKSQAKLMSKDSVREALGAPKENGLSYAEREAIKEAWYSSLSHEKLISSQQEGRSLAKYHSRSGWTIKDEPPFKASSLIRSKEIRVMHYIFEWMDYRGIKKRFQEAYQAGFINPKRLDILICFTMKIVGGKLVKFIRQMFVRCLNDLKISIPAINIEAAPTY</sequence>
<feature type="compositionally biased region" description="Basic and acidic residues" evidence="1">
    <location>
        <begin position="413"/>
        <end position="476"/>
    </location>
</feature>
<feature type="compositionally biased region" description="Acidic residues" evidence="1">
    <location>
        <begin position="303"/>
        <end position="312"/>
    </location>
</feature>
<evidence type="ECO:0000256" key="1">
    <source>
        <dbReference type="SAM" id="MobiDB-lite"/>
    </source>
</evidence>
<feature type="compositionally biased region" description="Basic and acidic residues" evidence="1">
    <location>
        <begin position="504"/>
        <end position="521"/>
    </location>
</feature>
<feature type="compositionally biased region" description="Acidic residues" evidence="1">
    <location>
        <begin position="339"/>
        <end position="351"/>
    </location>
</feature>
<feature type="compositionally biased region" description="Low complexity" evidence="1">
    <location>
        <begin position="285"/>
        <end position="302"/>
    </location>
</feature>
<gene>
    <name evidence="2" type="ORF">OKIOD_LOCUS9754</name>
</gene>
<dbReference type="EMBL" id="OU015566">
    <property type="protein sequence ID" value="CAG5103894.1"/>
    <property type="molecule type" value="Genomic_DNA"/>
</dbReference>
<reference evidence="2 3" key="1">
    <citation type="submission" date="2021-04" db="EMBL/GenBank/DDBJ databases">
        <authorList>
            <person name="Bliznina A."/>
        </authorList>
    </citation>
    <scope>NUCLEOTIDE SEQUENCE [LARGE SCALE GENOMIC DNA]</scope>
</reference>
<evidence type="ECO:0000313" key="3">
    <source>
        <dbReference type="Proteomes" id="UP001158576"/>
    </source>
</evidence>
<feature type="region of interest" description="Disordered" evidence="1">
    <location>
        <begin position="258"/>
        <end position="521"/>
    </location>
</feature>